<proteinExistence type="predicted"/>
<dbReference type="Proteomes" id="UP000198968">
    <property type="component" value="Unassembled WGS sequence"/>
</dbReference>
<gene>
    <name evidence="1" type="ORF">SAMN05428971_0993</name>
</gene>
<sequence>MIIMRSVSVSDKELASAIYPDRICFNYSDFLSASCKKRWSFVDAIYGVMPIFGMVTRKSAHRLQGSDDPLKELALQIISTQVSDEINIARLITLAEQQQISRFDIQLPYPLSAEQLDAIHHEYSKPLNLTQQDDLLCVSIPVQSH</sequence>
<dbReference type="AlphaFoldDB" id="A0A1I4Y154"/>
<protein>
    <submittedName>
        <fullName evidence="1">Uncharacterized protein</fullName>
    </submittedName>
</protein>
<evidence type="ECO:0000313" key="1">
    <source>
        <dbReference type="EMBL" id="SFN31746.1"/>
    </source>
</evidence>
<organism evidence="1 2">
    <name type="scientific">Candidatus Pantoea varia</name>
    <dbReference type="NCBI Taxonomy" id="1881036"/>
    <lineage>
        <taxon>Bacteria</taxon>
        <taxon>Pseudomonadati</taxon>
        <taxon>Pseudomonadota</taxon>
        <taxon>Gammaproteobacteria</taxon>
        <taxon>Enterobacterales</taxon>
        <taxon>Erwiniaceae</taxon>
        <taxon>Pantoea</taxon>
    </lineage>
</organism>
<accession>A0A1I4Y154</accession>
<dbReference type="EMBL" id="FOVG01000001">
    <property type="protein sequence ID" value="SFN31746.1"/>
    <property type="molecule type" value="Genomic_DNA"/>
</dbReference>
<name>A0A1I4Y154_9GAMM</name>
<reference evidence="2" key="1">
    <citation type="submission" date="2016-10" db="EMBL/GenBank/DDBJ databases">
        <authorList>
            <person name="Varghese N."/>
            <person name="Submissions S."/>
        </authorList>
    </citation>
    <scope>NUCLEOTIDE SEQUENCE [LARGE SCALE GENOMIC DNA]</scope>
    <source>
        <strain evidence="2">OV426</strain>
    </source>
</reference>
<evidence type="ECO:0000313" key="2">
    <source>
        <dbReference type="Proteomes" id="UP000198968"/>
    </source>
</evidence>
<keyword evidence="2" id="KW-1185">Reference proteome</keyword>